<proteinExistence type="predicted"/>
<sequence length="64" mass="7008">MIDKDTGMALGLLAGTTFGSGIGFLLSWHSYNLIWIVTICGGIGVLAGLWFALRSHRTRRSRQN</sequence>
<gene>
    <name evidence="2" type="ORF">SAMN05661091_1516</name>
</gene>
<feature type="transmembrane region" description="Helical" evidence="1">
    <location>
        <begin position="7"/>
        <end position="27"/>
    </location>
</feature>
<evidence type="ECO:0000313" key="2">
    <source>
        <dbReference type="EMBL" id="SMF78030.1"/>
    </source>
</evidence>
<reference evidence="2 3" key="1">
    <citation type="submission" date="2017-04" db="EMBL/GenBank/DDBJ databases">
        <authorList>
            <person name="Afonso C.L."/>
            <person name="Miller P.J."/>
            <person name="Scott M.A."/>
            <person name="Spackman E."/>
            <person name="Goraichik I."/>
            <person name="Dimitrov K.M."/>
            <person name="Suarez D.L."/>
            <person name="Swayne D.E."/>
        </authorList>
    </citation>
    <scope>NUCLEOTIDE SEQUENCE [LARGE SCALE GENOMIC DNA]</scope>
    <source>
        <strain evidence="2 3">N3/975</strain>
    </source>
</reference>
<accession>A0A1X7H160</accession>
<dbReference type="RefSeq" id="WP_208918441.1">
    <property type="nucleotide sequence ID" value="NZ_LT840184.1"/>
</dbReference>
<dbReference type="EMBL" id="LT840184">
    <property type="protein sequence ID" value="SMF78030.1"/>
    <property type="molecule type" value="Genomic_DNA"/>
</dbReference>
<keyword evidence="1" id="KW-1133">Transmembrane helix</keyword>
<keyword evidence="1" id="KW-0812">Transmembrane</keyword>
<name>A0A1X7H160_9BACL</name>
<keyword evidence="3" id="KW-1185">Reference proteome</keyword>
<keyword evidence="1" id="KW-0472">Membrane</keyword>
<feature type="transmembrane region" description="Helical" evidence="1">
    <location>
        <begin position="33"/>
        <end position="53"/>
    </location>
</feature>
<protein>
    <submittedName>
        <fullName evidence="2">Uncharacterized protein</fullName>
    </submittedName>
</protein>
<evidence type="ECO:0000256" key="1">
    <source>
        <dbReference type="SAM" id="Phobius"/>
    </source>
</evidence>
<dbReference type="Proteomes" id="UP000192940">
    <property type="component" value="Chromosome I"/>
</dbReference>
<organism evidence="2 3">
    <name type="scientific">Paenibacillus uliginis N3/975</name>
    <dbReference type="NCBI Taxonomy" id="1313296"/>
    <lineage>
        <taxon>Bacteria</taxon>
        <taxon>Bacillati</taxon>
        <taxon>Bacillota</taxon>
        <taxon>Bacilli</taxon>
        <taxon>Bacillales</taxon>
        <taxon>Paenibacillaceae</taxon>
        <taxon>Paenibacillus</taxon>
    </lineage>
</organism>
<dbReference type="AlphaFoldDB" id="A0A1X7H160"/>
<evidence type="ECO:0000313" key="3">
    <source>
        <dbReference type="Proteomes" id="UP000192940"/>
    </source>
</evidence>